<evidence type="ECO:0000256" key="1">
    <source>
        <dbReference type="SAM" id="Phobius"/>
    </source>
</evidence>
<evidence type="ECO:0000313" key="3">
    <source>
        <dbReference type="Proteomes" id="UP000029452"/>
    </source>
</evidence>
<feature type="transmembrane region" description="Helical" evidence="1">
    <location>
        <begin position="21"/>
        <end position="43"/>
    </location>
</feature>
<keyword evidence="1" id="KW-0472">Membrane</keyword>
<dbReference type="AlphaFoldDB" id="A0A094X6E0"/>
<name>A0A094X6E0_9BACT</name>
<sequence>MIGYVSLSVGRGKTLSGRIRGFYFYFHVFLLYLKFNFFVVHLFI</sequence>
<accession>A0A094X6E0</accession>
<dbReference type="Proteomes" id="UP000029452">
    <property type="component" value="Unassembled WGS sequence"/>
</dbReference>
<comment type="caution">
    <text evidence="2">The sequence shown here is derived from an EMBL/GenBank/DDBJ whole genome shotgun (WGS) entry which is preliminary data.</text>
</comment>
<dbReference type="PATRIC" id="fig|178606.4.peg.1274"/>
<organism evidence="2 3">
    <name type="scientific">Leptospirillum ferriphilum</name>
    <dbReference type="NCBI Taxonomy" id="178606"/>
    <lineage>
        <taxon>Bacteria</taxon>
        <taxon>Pseudomonadati</taxon>
        <taxon>Nitrospirota</taxon>
        <taxon>Nitrospiria</taxon>
        <taxon>Nitrospirales</taxon>
        <taxon>Nitrospiraceae</taxon>
        <taxon>Leptospirillum</taxon>
    </lineage>
</organism>
<gene>
    <name evidence="2" type="ORF">LptCag_0740</name>
</gene>
<evidence type="ECO:0000313" key="2">
    <source>
        <dbReference type="EMBL" id="KGA94114.1"/>
    </source>
</evidence>
<proteinExistence type="predicted"/>
<dbReference type="EMBL" id="JPGK01000004">
    <property type="protein sequence ID" value="KGA94114.1"/>
    <property type="molecule type" value="Genomic_DNA"/>
</dbReference>
<reference evidence="2 3" key="1">
    <citation type="submission" date="2014-06" db="EMBL/GenBank/DDBJ databases">
        <title>Draft genome sequence of iron oxidizing acidophile Leptospirillum ferriphilum DSM14647.</title>
        <authorList>
            <person name="Cardenas J.P."/>
            <person name="Lazcano M."/>
            <person name="Ossandon F.J."/>
            <person name="Corbett M."/>
            <person name="Holmes D.S."/>
            <person name="Watkin E."/>
        </authorList>
    </citation>
    <scope>NUCLEOTIDE SEQUENCE [LARGE SCALE GENOMIC DNA]</scope>
    <source>
        <strain evidence="2 3">DSM 14647</strain>
    </source>
</reference>
<keyword evidence="1" id="KW-0812">Transmembrane</keyword>
<keyword evidence="1" id="KW-1133">Transmembrane helix</keyword>
<protein>
    <submittedName>
        <fullName evidence="2">Uncharacterized protein</fullName>
    </submittedName>
</protein>